<feature type="compositionally biased region" description="Low complexity" evidence="1">
    <location>
        <begin position="16"/>
        <end position="27"/>
    </location>
</feature>
<feature type="region of interest" description="Disordered" evidence="1">
    <location>
        <begin position="16"/>
        <end position="36"/>
    </location>
</feature>
<protein>
    <submittedName>
        <fullName evidence="2">Uncharacterized protein</fullName>
    </submittedName>
</protein>
<feature type="non-terminal residue" evidence="2">
    <location>
        <position position="79"/>
    </location>
</feature>
<name>A0A0K2SVU3_LEPSM</name>
<accession>A0A0K2SVU3</accession>
<dbReference type="AlphaFoldDB" id="A0A0K2SVU3"/>
<evidence type="ECO:0000256" key="1">
    <source>
        <dbReference type="SAM" id="MobiDB-lite"/>
    </source>
</evidence>
<proteinExistence type="predicted"/>
<organism evidence="2">
    <name type="scientific">Lepeophtheirus salmonis</name>
    <name type="common">Salmon louse</name>
    <name type="synonym">Caligus salmonis</name>
    <dbReference type="NCBI Taxonomy" id="72036"/>
    <lineage>
        <taxon>Eukaryota</taxon>
        <taxon>Metazoa</taxon>
        <taxon>Ecdysozoa</taxon>
        <taxon>Arthropoda</taxon>
        <taxon>Crustacea</taxon>
        <taxon>Multicrustacea</taxon>
        <taxon>Hexanauplia</taxon>
        <taxon>Copepoda</taxon>
        <taxon>Siphonostomatoida</taxon>
        <taxon>Caligidae</taxon>
        <taxon>Lepeophtheirus</taxon>
    </lineage>
</organism>
<dbReference type="EMBL" id="HACA01000274">
    <property type="protein sequence ID" value="CDW17635.1"/>
    <property type="molecule type" value="Transcribed_RNA"/>
</dbReference>
<evidence type="ECO:0000313" key="2">
    <source>
        <dbReference type="EMBL" id="CDW17635.1"/>
    </source>
</evidence>
<reference evidence="2" key="1">
    <citation type="submission" date="2014-05" db="EMBL/GenBank/DDBJ databases">
        <authorList>
            <person name="Chronopoulou M."/>
        </authorList>
    </citation>
    <scope>NUCLEOTIDE SEQUENCE</scope>
    <source>
        <tissue evidence="2">Whole organism</tissue>
    </source>
</reference>
<sequence>MAHSLSLLPTSISSTSSLLSTQHSGSTRNPFLTSSPPIFNQLPTSSSSRVKENCFNYNMCFLHNYIRYLNKKERKCRYC</sequence>